<comment type="caution">
    <text evidence="1">The sequence shown here is derived from an EMBL/GenBank/DDBJ whole genome shotgun (WGS) entry which is preliminary data.</text>
</comment>
<organism evidence="1 2">
    <name type="scientific">Niabella ginsengisoli</name>
    <dbReference type="NCBI Taxonomy" id="522298"/>
    <lineage>
        <taxon>Bacteria</taxon>
        <taxon>Pseudomonadati</taxon>
        <taxon>Bacteroidota</taxon>
        <taxon>Chitinophagia</taxon>
        <taxon>Chitinophagales</taxon>
        <taxon>Chitinophagaceae</taxon>
        <taxon>Niabella</taxon>
    </lineage>
</organism>
<sequence>MDQAKALLKSGDIIVRDGNDEVSEAARNFNRKDKSYSHCGIIQIEHDTVFVYHALGGSFNPSQKLLRQPLNIFCHPKEVNKFAVFRYELDIDEDIRLSDWIHRSYVEGLPFDLFFNFYTDDKMYCSEFVFKAINTATNGALNKYLQKEGGVLYVTIDDLYLNEGAKEVVEVGF</sequence>
<dbReference type="Proteomes" id="UP001202248">
    <property type="component" value="Unassembled WGS sequence"/>
</dbReference>
<protein>
    <recommendedName>
        <fullName evidence="3">YiiX family permuted papain-like enzyme</fullName>
    </recommendedName>
</protein>
<dbReference type="RefSeq" id="WP_240826396.1">
    <property type="nucleotide sequence ID" value="NZ_JAKWBL010000001.1"/>
</dbReference>
<accession>A0ABS9SF54</accession>
<gene>
    <name evidence="1" type="ORF">MKP09_03140</name>
</gene>
<evidence type="ECO:0000313" key="1">
    <source>
        <dbReference type="EMBL" id="MCH5596984.1"/>
    </source>
</evidence>
<evidence type="ECO:0008006" key="3">
    <source>
        <dbReference type="Google" id="ProtNLM"/>
    </source>
</evidence>
<keyword evidence="2" id="KW-1185">Reference proteome</keyword>
<reference evidence="1 2" key="1">
    <citation type="submission" date="2022-02" db="EMBL/GenBank/DDBJ databases">
        <authorList>
            <person name="Min J."/>
        </authorList>
    </citation>
    <scope>NUCLEOTIDE SEQUENCE [LARGE SCALE GENOMIC DNA]</scope>
    <source>
        <strain evidence="1 2">GR10-1</strain>
    </source>
</reference>
<evidence type="ECO:0000313" key="2">
    <source>
        <dbReference type="Proteomes" id="UP001202248"/>
    </source>
</evidence>
<dbReference type="InterPro" id="IPR038765">
    <property type="entry name" value="Papain-like_cys_pep_sf"/>
</dbReference>
<name>A0ABS9SF54_9BACT</name>
<dbReference type="EMBL" id="JAKWBL010000001">
    <property type="protein sequence ID" value="MCH5596984.1"/>
    <property type="molecule type" value="Genomic_DNA"/>
</dbReference>
<dbReference type="Gene3D" id="3.90.1720.10">
    <property type="entry name" value="endopeptidase domain like (from Nostoc punctiforme)"/>
    <property type="match status" value="1"/>
</dbReference>
<dbReference type="Pfam" id="PF05708">
    <property type="entry name" value="Peptidase_C92"/>
    <property type="match status" value="1"/>
</dbReference>
<proteinExistence type="predicted"/>
<dbReference type="SUPFAM" id="SSF54001">
    <property type="entry name" value="Cysteine proteinases"/>
    <property type="match status" value="1"/>
</dbReference>
<dbReference type="InterPro" id="IPR024453">
    <property type="entry name" value="Peptidase_C92"/>
</dbReference>